<evidence type="ECO:0000313" key="2">
    <source>
        <dbReference type="EMBL" id="MBW60226.1"/>
    </source>
</evidence>
<dbReference type="EMBL" id="GGFJ01011085">
    <property type="protein sequence ID" value="MBW60226.1"/>
    <property type="molecule type" value="Transcribed_RNA"/>
</dbReference>
<organism evidence="2">
    <name type="scientific">Anopheles marajoara</name>
    <dbReference type="NCBI Taxonomy" id="58244"/>
    <lineage>
        <taxon>Eukaryota</taxon>
        <taxon>Metazoa</taxon>
        <taxon>Ecdysozoa</taxon>
        <taxon>Arthropoda</taxon>
        <taxon>Hexapoda</taxon>
        <taxon>Insecta</taxon>
        <taxon>Pterygota</taxon>
        <taxon>Neoptera</taxon>
        <taxon>Endopterygota</taxon>
        <taxon>Diptera</taxon>
        <taxon>Nematocera</taxon>
        <taxon>Culicoidea</taxon>
        <taxon>Culicidae</taxon>
        <taxon>Anophelinae</taxon>
        <taxon>Anopheles</taxon>
    </lineage>
</organism>
<feature type="signal peptide" evidence="1">
    <location>
        <begin position="1"/>
        <end position="34"/>
    </location>
</feature>
<protein>
    <submittedName>
        <fullName evidence="2">Putative secreted protein</fullName>
    </submittedName>
</protein>
<sequence>MRCCSTSVQRSLVTMALAVTLALVLLLQPPVARGTVIQLGSKSQPKGHRQGRIIYTRPSKEFLGAHMLRGPNDPNDKCQHGRKVDRWGYCRPAVVFA</sequence>
<reference evidence="2" key="1">
    <citation type="submission" date="2018-01" db="EMBL/GenBank/DDBJ databases">
        <title>An insight into the sialome of Amazonian anophelines.</title>
        <authorList>
            <person name="Ribeiro J.M."/>
            <person name="Scarpassa V."/>
            <person name="Calvo E."/>
        </authorList>
    </citation>
    <scope>NUCLEOTIDE SEQUENCE</scope>
    <source>
        <tissue evidence="2">Salivary glands</tissue>
    </source>
</reference>
<accession>A0A2M4C4G4</accession>
<dbReference type="AlphaFoldDB" id="A0A2M4C4G4"/>
<keyword evidence="1" id="KW-0732">Signal</keyword>
<proteinExistence type="predicted"/>
<evidence type="ECO:0000256" key="1">
    <source>
        <dbReference type="SAM" id="SignalP"/>
    </source>
</evidence>
<feature type="chain" id="PRO_5014740241" evidence="1">
    <location>
        <begin position="35"/>
        <end position="97"/>
    </location>
</feature>
<name>A0A2M4C4G4_9DIPT</name>